<reference evidence="3 4" key="1">
    <citation type="journal article" date="2018" name="Sci. Rep.">
        <title>Raphidocelis subcapitata (=Pseudokirchneriella subcapitata) provides an insight into genome evolution and environmental adaptations in the Sphaeropleales.</title>
        <authorList>
            <person name="Suzuki S."/>
            <person name="Yamaguchi H."/>
            <person name="Nakajima N."/>
            <person name="Kawachi M."/>
        </authorList>
    </citation>
    <scope>NUCLEOTIDE SEQUENCE [LARGE SCALE GENOMIC DNA]</scope>
    <source>
        <strain evidence="3 4">NIES-35</strain>
    </source>
</reference>
<feature type="compositionally biased region" description="Pro residues" evidence="1">
    <location>
        <begin position="91"/>
        <end position="102"/>
    </location>
</feature>
<comment type="caution">
    <text evidence="3">The sequence shown here is derived from an EMBL/GenBank/DDBJ whole genome shotgun (WGS) entry which is preliminary data.</text>
</comment>
<feature type="region of interest" description="Disordered" evidence="1">
    <location>
        <begin position="85"/>
        <end position="104"/>
    </location>
</feature>
<gene>
    <name evidence="3" type="ORF">Rsub_11788</name>
</gene>
<name>A0A2V0PMF5_9CHLO</name>
<dbReference type="EMBL" id="BDRX01000151">
    <property type="protein sequence ID" value="GBF99263.1"/>
    <property type="molecule type" value="Genomic_DNA"/>
</dbReference>
<sequence length="209" mass="20451">MGPAKPSDAFAGTGATPPGGAGSGSGPSPPPGAVGFDGVQAPQLGNYPPAAGASGGKPLGGYPTVSPVTQSLPAGYPGAPAGAASPYAPAGAPPPGAAPGRPPHAVVGMPIAGGGPSDPNDKIGPMGYIAWGLFIAGVFIPFFWVACAFMPLCAARGAKGPKDLLAVRRAAIASSIAMCAYLVLVVIFVSLGQTTWRTCVDRNGYRVPC</sequence>
<dbReference type="Proteomes" id="UP000247498">
    <property type="component" value="Unassembled WGS sequence"/>
</dbReference>
<feature type="transmembrane region" description="Helical" evidence="2">
    <location>
        <begin position="170"/>
        <end position="191"/>
    </location>
</feature>
<accession>A0A2V0PMF5</accession>
<organism evidence="3 4">
    <name type="scientific">Raphidocelis subcapitata</name>
    <dbReference type="NCBI Taxonomy" id="307507"/>
    <lineage>
        <taxon>Eukaryota</taxon>
        <taxon>Viridiplantae</taxon>
        <taxon>Chlorophyta</taxon>
        <taxon>core chlorophytes</taxon>
        <taxon>Chlorophyceae</taxon>
        <taxon>CS clade</taxon>
        <taxon>Sphaeropleales</taxon>
        <taxon>Selenastraceae</taxon>
        <taxon>Raphidocelis</taxon>
    </lineage>
</organism>
<dbReference type="AlphaFoldDB" id="A0A2V0PMF5"/>
<evidence type="ECO:0000256" key="2">
    <source>
        <dbReference type="SAM" id="Phobius"/>
    </source>
</evidence>
<proteinExistence type="predicted"/>
<evidence type="ECO:0000313" key="3">
    <source>
        <dbReference type="EMBL" id="GBF99263.1"/>
    </source>
</evidence>
<keyword evidence="2" id="KW-0472">Membrane</keyword>
<evidence type="ECO:0000313" key="4">
    <source>
        <dbReference type="Proteomes" id="UP000247498"/>
    </source>
</evidence>
<keyword evidence="2" id="KW-1133">Transmembrane helix</keyword>
<dbReference type="STRING" id="307507.A0A2V0PMF5"/>
<feature type="transmembrane region" description="Helical" evidence="2">
    <location>
        <begin position="128"/>
        <end position="149"/>
    </location>
</feature>
<evidence type="ECO:0000256" key="1">
    <source>
        <dbReference type="SAM" id="MobiDB-lite"/>
    </source>
</evidence>
<keyword evidence="4" id="KW-1185">Reference proteome</keyword>
<dbReference type="OrthoDB" id="549264at2759"/>
<protein>
    <submittedName>
        <fullName evidence="3">Uncharacterized protein</fullName>
    </submittedName>
</protein>
<keyword evidence="2" id="KW-0812">Transmembrane</keyword>
<dbReference type="InParanoid" id="A0A2V0PMF5"/>
<feature type="region of interest" description="Disordered" evidence="1">
    <location>
        <begin position="1"/>
        <end position="52"/>
    </location>
</feature>